<dbReference type="Gene3D" id="1.10.8.430">
    <property type="entry name" value="Helical domain of apoptotic protease-activating factors"/>
    <property type="match status" value="1"/>
</dbReference>
<dbReference type="PRINTS" id="PR00364">
    <property type="entry name" value="DISEASERSIST"/>
</dbReference>
<keyword evidence="3" id="KW-0611">Plant defense</keyword>
<dbReference type="InterPro" id="IPR041118">
    <property type="entry name" value="Rx_N"/>
</dbReference>
<evidence type="ECO:0000256" key="4">
    <source>
        <dbReference type="ARBA" id="ARBA00022840"/>
    </source>
</evidence>
<sequence>MDELESLKSTVESVRAVLLDAEVKQEQSHAVQIWIRRLKDDVLHPADNLLDEFVIEDMRHKMDEAPKNKVTQVFHSLSPNRIAFRSNMAHEIEKIQKKLNDVEKDMSRLNLNPSVMGVEQSNSVKRETSSYVLESNIIGREDDKKAVINLLRQPHGNHNVSVVAVVGIGGLGKTALAQLNMLKSLLPEKKIDDTLTLDNLQNMLRAKLTGNRYLLVLDDIWSESFEKWDKLRTYLMCGAQGSKVLVTTRLKAAAQAMGVSHPYVLKGLTQEESWNLLKKIAFMDDTIGVNQSLESIGKNIAKKCSGVPLAIKTLGGLLQ</sequence>
<dbReference type="Gene3D" id="1.20.5.4130">
    <property type="match status" value="1"/>
</dbReference>
<dbReference type="Pfam" id="PF18052">
    <property type="entry name" value="Rx_N"/>
    <property type="match status" value="1"/>
</dbReference>
<evidence type="ECO:0000256" key="2">
    <source>
        <dbReference type="ARBA" id="ARBA00022741"/>
    </source>
</evidence>
<evidence type="ECO:0000256" key="1">
    <source>
        <dbReference type="ARBA" id="ARBA00022737"/>
    </source>
</evidence>
<dbReference type="GO" id="GO:0005524">
    <property type="term" value="F:ATP binding"/>
    <property type="evidence" value="ECO:0007669"/>
    <property type="project" value="UniProtKB-KW"/>
</dbReference>
<evidence type="ECO:0000313" key="9">
    <source>
        <dbReference type="Proteomes" id="UP000265520"/>
    </source>
</evidence>
<dbReference type="GO" id="GO:0006952">
    <property type="term" value="P:defense response"/>
    <property type="evidence" value="ECO:0007669"/>
    <property type="project" value="UniProtKB-KW"/>
</dbReference>
<keyword evidence="9" id="KW-1185">Reference proteome</keyword>
<dbReference type="GO" id="GO:0043531">
    <property type="term" value="F:ADP binding"/>
    <property type="evidence" value="ECO:0007669"/>
    <property type="project" value="InterPro"/>
</dbReference>
<dbReference type="EMBL" id="LXQA010027949">
    <property type="protein sequence ID" value="MCH94702.1"/>
    <property type="molecule type" value="Genomic_DNA"/>
</dbReference>
<organism evidence="8 9">
    <name type="scientific">Trifolium medium</name>
    <dbReference type="NCBI Taxonomy" id="97028"/>
    <lineage>
        <taxon>Eukaryota</taxon>
        <taxon>Viridiplantae</taxon>
        <taxon>Streptophyta</taxon>
        <taxon>Embryophyta</taxon>
        <taxon>Tracheophyta</taxon>
        <taxon>Spermatophyta</taxon>
        <taxon>Magnoliopsida</taxon>
        <taxon>eudicotyledons</taxon>
        <taxon>Gunneridae</taxon>
        <taxon>Pentapetalae</taxon>
        <taxon>rosids</taxon>
        <taxon>fabids</taxon>
        <taxon>Fabales</taxon>
        <taxon>Fabaceae</taxon>
        <taxon>Papilionoideae</taxon>
        <taxon>50 kb inversion clade</taxon>
        <taxon>NPAAA clade</taxon>
        <taxon>Hologalegina</taxon>
        <taxon>IRL clade</taxon>
        <taxon>Trifolieae</taxon>
        <taxon>Trifolium</taxon>
    </lineage>
</organism>
<evidence type="ECO:0000259" key="7">
    <source>
        <dbReference type="Pfam" id="PF18052"/>
    </source>
</evidence>
<dbReference type="Pfam" id="PF00931">
    <property type="entry name" value="NB-ARC"/>
    <property type="match status" value="1"/>
</dbReference>
<dbReference type="InterPro" id="IPR042197">
    <property type="entry name" value="Apaf_helical"/>
</dbReference>
<dbReference type="Proteomes" id="UP000265520">
    <property type="component" value="Unassembled WGS sequence"/>
</dbReference>
<feature type="domain" description="NB-ARC" evidence="6">
    <location>
        <begin position="180"/>
        <end position="284"/>
    </location>
</feature>
<dbReference type="PANTHER" id="PTHR36766:SF35">
    <property type="entry name" value="DISEASE RESISTANCE PROTEIN RGA3"/>
    <property type="match status" value="1"/>
</dbReference>
<gene>
    <name evidence="8" type="ORF">A2U01_0015667</name>
</gene>
<dbReference type="PANTHER" id="PTHR36766">
    <property type="entry name" value="PLANT BROAD-SPECTRUM MILDEW RESISTANCE PROTEIN RPW8"/>
    <property type="match status" value="1"/>
</dbReference>
<proteinExistence type="predicted"/>
<protein>
    <submittedName>
        <fullName evidence="8">CC-NBS-LRR resistance protein</fullName>
    </submittedName>
</protein>
<dbReference type="Gene3D" id="3.40.50.300">
    <property type="entry name" value="P-loop containing nucleotide triphosphate hydrolases"/>
    <property type="match status" value="2"/>
</dbReference>
<name>A0A392N548_9FABA</name>
<keyword evidence="4" id="KW-0067">ATP-binding</keyword>
<keyword evidence="5" id="KW-0175">Coiled coil</keyword>
<dbReference type="InterPro" id="IPR027417">
    <property type="entry name" value="P-loop_NTPase"/>
</dbReference>
<feature type="non-terminal residue" evidence="8">
    <location>
        <position position="319"/>
    </location>
</feature>
<feature type="coiled-coil region" evidence="5">
    <location>
        <begin position="85"/>
        <end position="112"/>
    </location>
</feature>
<accession>A0A392N548</accession>
<reference evidence="8 9" key="1">
    <citation type="journal article" date="2018" name="Front. Plant Sci.">
        <title>Red Clover (Trifolium pratense) and Zigzag Clover (T. medium) - A Picture of Genomic Similarities and Differences.</title>
        <authorList>
            <person name="Dluhosova J."/>
            <person name="Istvanek J."/>
            <person name="Nedelnik J."/>
            <person name="Repkova J."/>
        </authorList>
    </citation>
    <scope>NUCLEOTIDE SEQUENCE [LARGE SCALE GENOMIC DNA]</scope>
    <source>
        <strain evidence="9">cv. 10/8</strain>
        <tissue evidence="8">Leaf</tissue>
    </source>
</reference>
<dbReference type="SUPFAM" id="SSF52540">
    <property type="entry name" value="P-loop containing nucleoside triphosphate hydrolases"/>
    <property type="match status" value="1"/>
</dbReference>
<comment type="caution">
    <text evidence="8">The sequence shown here is derived from an EMBL/GenBank/DDBJ whole genome shotgun (WGS) entry which is preliminary data.</text>
</comment>
<evidence type="ECO:0000259" key="6">
    <source>
        <dbReference type="Pfam" id="PF00931"/>
    </source>
</evidence>
<keyword evidence="2" id="KW-0547">Nucleotide-binding</keyword>
<dbReference type="InterPro" id="IPR002182">
    <property type="entry name" value="NB-ARC"/>
</dbReference>
<keyword evidence="1" id="KW-0677">Repeat</keyword>
<evidence type="ECO:0000256" key="5">
    <source>
        <dbReference type="SAM" id="Coils"/>
    </source>
</evidence>
<feature type="domain" description="Disease resistance N-terminal" evidence="7">
    <location>
        <begin position="2"/>
        <end position="68"/>
    </location>
</feature>
<evidence type="ECO:0000256" key="3">
    <source>
        <dbReference type="ARBA" id="ARBA00022821"/>
    </source>
</evidence>
<evidence type="ECO:0000313" key="8">
    <source>
        <dbReference type="EMBL" id="MCH94702.1"/>
    </source>
</evidence>
<dbReference type="AlphaFoldDB" id="A0A392N548"/>